<sequence>MRQNAATNDPDPAERPGGVHSTAALVPLMAVVSIAFLIIGVALPVLPLHVHQGLGFGPFAVGLVTGSQFAASLFTRVAAGRHADRHGPKRAVMAGLLAAVASGLLYLVSLGFVATPWLSVGVLLVGRALLGGADSFIITGAAAWGFALAGPQNAGRVIAWVGMAMFAAMALGAPIGTALYGYGDFAAVAIATTVVPLSTLLVVLPMRAMTSSRSAPAGFQRVAGAVWLPGVGSALSSIGFGAILAFGPLLATDRAWDPVWLPFSAFALALVAARLFLGHLPDRLGGAAVALPCVLVEALGLALMWFASGRIVAGLGAALTGFGYSLVYPGLGVEAVGRAPQQSRGLAMGAYTVFLDVALGFGSPALGLIAGWRGTGAVFVASAAVVVCAAAITVPLLSTSRLGETS</sequence>
<evidence type="ECO:0000256" key="4">
    <source>
        <dbReference type="SAM" id="Phobius"/>
    </source>
</evidence>
<dbReference type="PANTHER" id="PTHR23531">
    <property type="entry name" value="QUINOLENE RESISTANCE PROTEIN NORA"/>
    <property type="match status" value="1"/>
</dbReference>
<evidence type="ECO:0000313" key="7">
    <source>
        <dbReference type="Proteomes" id="UP000438991"/>
    </source>
</evidence>
<feature type="transmembrane region" description="Helical" evidence="4">
    <location>
        <begin position="311"/>
        <end position="333"/>
    </location>
</feature>
<keyword evidence="2 4" id="KW-1133">Transmembrane helix</keyword>
<feature type="transmembrane region" description="Helical" evidence="4">
    <location>
        <begin position="157"/>
        <end position="179"/>
    </location>
</feature>
<accession>A0A9X4XRK9</accession>
<dbReference type="Gene3D" id="1.20.1250.20">
    <property type="entry name" value="MFS general substrate transporter like domains"/>
    <property type="match status" value="1"/>
</dbReference>
<dbReference type="InterPro" id="IPR011701">
    <property type="entry name" value="MFS"/>
</dbReference>
<feature type="transmembrane region" description="Helical" evidence="4">
    <location>
        <begin position="225"/>
        <end position="247"/>
    </location>
</feature>
<keyword evidence="1 4" id="KW-0812">Transmembrane</keyword>
<organism evidence="6 7">
    <name type="scientific">Rhodoplanes serenus</name>
    <dbReference type="NCBI Taxonomy" id="200615"/>
    <lineage>
        <taxon>Bacteria</taxon>
        <taxon>Pseudomonadati</taxon>
        <taxon>Pseudomonadota</taxon>
        <taxon>Alphaproteobacteria</taxon>
        <taxon>Hyphomicrobiales</taxon>
        <taxon>Nitrobacteraceae</taxon>
        <taxon>Rhodoplanes</taxon>
    </lineage>
</organism>
<dbReference type="InterPro" id="IPR020846">
    <property type="entry name" value="MFS_dom"/>
</dbReference>
<comment type="caution">
    <text evidence="6">The sequence shown here is derived from an EMBL/GenBank/DDBJ whole genome shotgun (WGS) entry which is preliminary data.</text>
</comment>
<gene>
    <name evidence="6" type="ORF">GJ689_23950</name>
</gene>
<name>A0A9X4XRK9_9BRAD</name>
<dbReference type="NCBIfam" id="NF009048">
    <property type="entry name" value="PRK12382.1"/>
    <property type="match status" value="1"/>
</dbReference>
<dbReference type="InterPro" id="IPR036259">
    <property type="entry name" value="MFS_trans_sf"/>
</dbReference>
<dbReference type="SUPFAM" id="SSF103473">
    <property type="entry name" value="MFS general substrate transporter"/>
    <property type="match status" value="1"/>
</dbReference>
<dbReference type="EMBL" id="WNKV01000027">
    <property type="protein sequence ID" value="MTW19254.1"/>
    <property type="molecule type" value="Genomic_DNA"/>
</dbReference>
<dbReference type="InterPro" id="IPR052714">
    <property type="entry name" value="MFS_Exporter"/>
</dbReference>
<feature type="domain" description="Major facilitator superfamily (MFS) profile" evidence="5">
    <location>
        <begin position="191"/>
        <end position="406"/>
    </location>
</feature>
<feature type="transmembrane region" description="Helical" evidence="4">
    <location>
        <begin position="185"/>
        <end position="204"/>
    </location>
</feature>
<evidence type="ECO:0000259" key="5">
    <source>
        <dbReference type="PROSITE" id="PS50850"/>
    </source>
</evidence>
<feature type="transmembrane region" description="Helical" evidence="4">
    <location>
        <begin position="259"/>
        <end position="277"/>
    </location>
</feature>
<proteinExistence type="predicted"/>
<dbReference type="CDD" id="cd17489">
    <property type="entry name" value="MFS_YfcJ_like"/>
    <property type="match status" value="1"/>
</dbReference>
<dbReference type="Pfam" id="PF07690">
    <property type="entry name" value="MFS_1"/>
    <property type="match status" value="1"/>
</dbReference>
<feature type="transmembrane region" description="Helical" evidence="4">
    <location>
        <begin position="345"/>
        <end position="370"/>
    </location>
</feature>
<feature type="transmembrane region" description="Helical" evidence="4">
    <location>
        <begin position="24"/>
        <end position="46"/>
    </location>
</feature>
<dbReference type="Proteomes" id="UP000438991">
    <property type="component" value="Unassembled WGS sequence"/>
</dbReference>
<keyword evidence="3 4" id="KW-0472">Membrane</keyword>
<dbReference type="PANTHER" id="PTHR23531:SF1">
    <property type="entry name" value="QUINOLENE RESISTANCE PROTEIN NORA"/>
    <property type="match status" value="1"/>
</dbReference>
<evidence type="ECO:0000256" key="3">
    <source>
        <dbReference type="ARBA" id="ARBA00023136"/>
    </source>
</evidence>
<reference evidence="6 7" key="1">
    <citation type="submission" date="2019-11" db="EMBL/GenBank/DDBJ databases">
        <title>Whole-genome sequence of Rhodoplanes serenus DSM 18633, type strain.</title>
        <authorList>
            <person name="Kyndt J.A."/>
            <person name="Meyer T.E."/>
        </authorList>
    </citation>
    <scope>NUCLEOTIDE SEQUENCE [LARGE SCALE GENOMIC DNA]</scope>
    <source>
        <strain evidence="6 7">DSM 18633</strain>
    </source>
</reference>
<feature type="transmembrane region" description="Helical" evidence="4">
    <location>
        <begin position="91"/>
        <end position="114"/>
    </location>
</feature>
<feature type="transmembrane region" description="Helical" evidence="4">
    <location>
        <begin position="376"/>
        <end position="397"/>
    </location>
</feature>
<feature type="transmembrane region" description="Helical" evidence="4">
    <location>
        <begin position="58"/>
        <end position="79"/>
    </location>
</feature>
<dbReference type="PROSITE" id="PS50850">
    <property type="entry name" value="MFS"/>
    <property type="match status" value="1"/>
</dbReference>
<dbReference type="AlphaFoldDB" id="A0A9X4XRK9"/>
<evidence type="ECO:0000256" key="1">
    <source>
        <dbReference type="ARBA" id="ARBA00022692"/>
    </source>
</evidence>
<evidence type="ECO:0000313" key="6">
    <source>
        <dbReference type="EMBL" id="MTW19254.1"/>
    </source>
</evidence>
<feature type="transmembrane region" description="Helical" evidence="4">
    <location>
        <begin position="284"/>
        <end position="305"/>
    </location>
</feature>
<dbReference type="GO" id="GO:0022857">
    <property type="term" value="F:transmembrane transporter activity"/>
    <property type="evidence" value="ECO:0007669"/>
    <property type="project" value="InterPro"/>
</dbReference>
<evidence type="ECO:0000256" key="2">
    <source>
        <dbReference type="ARBA" id="ARBA00022989"/>
    </source>
</evidence>
<feature type="transmembrane region" description="Helical" evidence="4">
    <location>
        <begin position="120"/>
        <end position="145"/>
    </location>
</feature>
<protein>
    <submittedName>
        <fullName evidence="6">MFS transporter</fullName>
    </submittedName>
</protein>